<dbReference type="InParanoid" id="L9KZ37"/>
<dbReference type="STRING" id="246437.L9KZ37"/>
<keyword evidence="10" id="KW-1185">Reference proteome</keyword>
<keyword evidence="6" id="KW-0472">Membrane</keyword>
<dbReference type="PANTHER" id="PTHR22761:SF5">
    <property type="entry name" value="CHARGED MULTIVESICULAR BODY PROTEIN 6"/>
    <property type="match status" value="1"/>
</dbReference>
<dbReference type="GO" id="GO:0006900">
    <property type="term" value="P:vesicle budding from membrane"/>
    <property type="evidence" value="ECO:0007669"/>
    <property type="project" value="TreeGrafter"/>
</dbReference>
<keyword evidence="5" id="KW-0653">Protein transport</keyword>
<feature type="region of interest" description="Disordered" evidence="8">
    <location>
        <begin position="510"/>
        <end position="539"/>
    </location>
</feature>
<evidence type="ECO:0000256" key="4">
    <source>
        <dbReference type="ARBA" id="ARBA00022753"/>
    </source>
</evidence>
<dbReference type="GO" id="GO:0005771">
    <property type="term" value="C:multivesicular body"/>
    <property type="evidence" value="ECO:0007669"/>
    <property type="project" value="TreeGrafter"/>
</dbReference>
<sequence length="562" mass="60943">MWPEWGPCTLPREFKESRLQPGSNPAPTRGAAASEQVGDALATGTLTGPAGSCARPEHFGTRFGDHSRPVWLDGQAWEVALPQLKQQRDKLRQYQKRVAQQLERERALARQLLRDGRKERAKLLLKKKRYREQLLDKTESQISSLETMVQSIEFTQIEMKVIEGLQIGNECLSKMHQVMSIEEVEQILDETQEAVEYQRQIDELLAGGFTQEDEYAVLEELHAITQPCSLSALLPVPVLHSEPPDGAHPLWPPPARRAPGSALALQCHLKLPCPEPARSSRPVFWDSPHCSRYPNGATQGPPGRDEASRTCEPTAPGTSCKATVLARSPATGLGKPRSLHGRGPQSEPSRKADVVTACRPGPRVVMWACPPTPRPHMAKPVPSCPAASQHLGFLQEHLELPEVPSEPLPEHPAVWPETAQGTLPGGTEADTVAPCGGDTPRWYRWLGELLLGPGHHPSACQGCTVQDPTHGTCRGLRAAVYPALGHGEDPTPMLLGGVRGLRAAVYPALGHGEDPTPGPLPPCSPPTLRCTRPPPRPPGPWSVTVAASPTLSSWPLAVAVSP</sequence>
<keyword evidence="4" id="KW-0967">Endosome</keyword>
<feature type="region of interest" description="Disordered" evidence="8">
    <location>
        <begin position="294"/>
        <end position="355"/>
    </location>
</feature>
<feature type="compositionally biased region" description="Pro residues" evidence="8">
    <location>
        <begin position="516"/>
        <end position="525"/>
    </location>
</feature>
<dbReference type="GO" id="GO:0000815">
    <property type="term" value="C:ESCRT III complex"/>
    <property type="evidence" value="ECO:0007669"/>
    <property type="project" value="TreeGrafter"/>
</dbReference>
<dbReference type="eggNOG" id="KOG2910">
    <property type="taxonomic scope" value="Eukaryota"/>
</dbReference>
<dbReference type="AlphaFoldDB" id="L9KZ37"/>
<dbReference type="PANTHER" id="PTHR22761">
    <property type="entry name" value="CHARGED MULTIVESICULAR BODY PROTEIN"/>
    <property type="match status" value="1"/>
</dbReference>
<evidence type="ECO:0000256" key="7">
    <source>
        <dbReference type="SAM" id="Coils"/>
    </source>
</evidence>
<comment type="similarity">
    <text evidence="2">Belongs to the SNF7 family.</text>
</comment>
<keyword evidence="7" id="KW-0175">Coiled coil</keyword>
<protein>
    <submittedName>
        <fullName evidence="9">Charged multivesicular body protein 6</fullName>
    </submittedName>
</protein>
<dbReference type="InterPro" id="IPR005024">
    <property type="entry name" value="Snf7_fam"/>
</dbReference>
<evidence type="ECO:0000256" key="3">
    <source>
        <dbReference type="ARBA" id="ARBA00022448"/>
    </source>
</evidence>
<feature type="coiled-coil region" evidence="7">
    <location>
        <begin position="84"/>
        <end position="133"/>
    </location>
</feature>
<evidence type="ECO:0000256" key="2">
    <source>
        <dbReference type="ARBA" id="ARBA00006190"/>
    </source>
</evidence>
<reference evidence="10" key="2">
    <citation type="journal article" date="2013" name="Nat. Commun.">
        <title>Genome of the Chinese tree shrew.</title>
        <authorList>
            <person name="Fan Y."/>
            <person name="Huang Z.Y."/>
            <person name="Cao C.C."/>
            <person name="Chen C.S."/>
            <person name="Chen Y.X."/>
            <person name="Fan D.D."/>
            <person name="He J."/>
            <person name="Hou H.L."/>
            <person name="Hu L."/>
            <person name="Hu X.T."/>
            <person name="Jiang X.T."/>
            <person name="Lai R."/>
            <person name="Lang Y.S."/>
            <person name="Liang B."/>
            <person name="Liao S.G."/>
            <person name="Mu D."/>
            <person name="Ma Y.Y."/>
            <person name="Niu Y.Y."/>
            <person name="Sun X.Q."/>
            <person name="Xia J.Q."/>
            <person name="Xiao J."/>
            <person name="Xiong Z.Q."/>
            <person name="Xu L."/>
            <person name="Yang L."/>
            <person name="Zhang Y."/>
            <person name="Zhao W."/>
            <person name="Zhao X.D."/>
            <person name="Zheng Y.T."/>
            <person name="Zhou J.M."/>
            <person name="Zhu Y.B."/>
            <person name="Zhang G.J."/>
            <person name="Wang J."/>
            <person name="Yao Y.G."/>
        </authorList>
    </citation>
    <scope>NUCLEOTIDE SEQUENCE [LARGE SCALE GENOMIC DNA]</scope>
</reference>
<evidence type="ECO:0000256" key="5">
    <source>
        <dbReference type="ARBA" id="ARBA00022927"/>
    </source>
</evidence>
<evidence type="ECO:0000313" key="9">
    <source>
        <dbReference type="EMBL" id="ELW68220.1"/>
    </source>
</evidence>
<name>L9KZ37_TUPCH</name>
<feature type="region of interest" description="Disordered" evidence="8">
    <location>
        <begin position="1"/>
        <end position="36"/>
    </location>
</feature>
<dbReference type="GO" id="GO:0032511">
    <property type="term" value="P:late endosome to vacuole transport via multivesicular body sorting pathway"/>
    <property type="evidence" value="ECO:0007669"/>
    <property type="project" value="TreeGrafter"/>
</dbReference>
<dbReference type="Pfam" id="PF03357">
    <property type="entry name" value="Snf7"/>
    <property type="match status" value="1"/>
</dbReference>
<evidence type="ECO:0000256" key="6">
    <source>
        <dbReference type="ARBA" id="ARBA00023136"/>
    </source>
</evidence>
<organism evidence="9 10">
    <name type="scientific">Tupaia chinensis</name>
    <name type="common">Chinese tree shrew</name>
    <name type="synonym">Tupaia belangeri chinensis</name>
    <dbReference type="NCBI Taxonomy" id="246437"/>
    <lineage>
        <taxon>Eukaryota</taxon>
        <taxon>Metazoa</taxon>
        <taxon>Chordata</taxon>
        <taxon>Craniata</taxon>
        <taxon>Vertebrata</taxon>
        <taxon>Euteleostomi</taxon>
        <taxon>Mammalia</taxon>
        <taxon>Eutheria</taxon>
        <taxon>Euarchontoglires</taxon>
        <taxon>Scandentia</taxon>
        <taxon>Tupaiidae</taxon>
        <taxon>Tupaia</taxon>
    </lineage>
</organism>
<comment type="subcellular location">
    <subcellularLocation>
        <location evidence="1">Endosome membrane</location>
    </subcellularLocation>
</comment>
<proteinExistence type="inferred from homology"/>
<dbReference type="Proteomes" id="UP000011518">
    <property type="component" value="Unassembled WGS sequence"/>
</dbReference>
<gene>
    <name evidence="9" type="ORF">TREES_T100007345</name>
</gene>
<evidence type="ECO:0000256" key="1">
    <source>
        <dbReference type="ARBA" id="ARBA00004608"/>
    </source>
</evidence>
<accession>L9KZ37</accession>
<dbReference type="GO" id="GO:0015031">
    <property type="term" value="P:protein transport"/>
    <property type="evidence" value="ECO:0007669"/>
    <property type="project" value="UniProtKB-KW"/>
</dbReference>
<keyword evidence="3" id="KW-0813">Transport</keyword>
<evidence type="ECO:0000313" key="10">
    <source>
        <dbReference type="Proteomes" id="UP000011518"/>
    </source>
</evidence>
<dbReference type="EMBL" id="KB320577">
    <property type="protein sequence ID" value="ELW68220.1"/>
    <property type="molecule type" value="Genomic_DNA"/>
</dbReference>
<reference evidence="10" key="1">
    <citation type="submission" date="2012-07" db="EMBL/GenBank/DDBJ databases">
        <title>Genome of the Chinese tree shrew, a rising model animal genetically related to primates.</title>
        <authorList>
            <person name="Zhang G."/>
            <person name="Fan Y."/>
            <person name="Yao Y."/>
            <person name="Huang Z."/>
        </authorList>
    </citation>
    <scope>NUCLEOTIDE SEQUENCE [LARGE SCALE GENOMIC DNA]</scope>
</reference>
<evidence type="ECO:0000256" key="8">
    <source>
        <dbReference type="SAM" id="MobiDB-lite"/>
    </source>
</evidence>